<evidence type="ECO:0000313" key="10">
    <source>
        <dbReference type="Proteomes" id="UP000198854"/>
    </source>
</evidence>
<comment type="subcellular location">
    <subcellularLocation>
        <location evidence="1">Cell membrane</location>
        <topology evidence="1">Single-pass membrane protein</topology>
    </subcellularLocation>
    <subcellularLocation>
        <location evidence="7">Cell membrane</location>
        <topology evidence="7">Single-pass type II membrane protein</topology>
    </subcellularLocation>
</comment>
<comment type="similarity">
    <text evidence="2 7">Belongs to the ExbD/TolR family.</text>
</comment>
<evidence type="ECO:0000256" key="5">
    <source>
        <dbReference type="ARBA" id="ARBA00022989"/>
    </source>
</evidence>
<dbReference type="GO" id="GO:0022857">
    <property type="term" value="F:transmembrane transporter activity"/>
    <property type="evidence" value="ECO:0007669"/>
    <property type="project" value="InterPro"/>
</dbReference>
<dbReference type="Proteomes" id="UP000198854">
    <property type="component" value="Unassembled WGS sequence"/>
</dbReference>
<keyword evidence="4 7" id="KW-0812">Transmembrane</keyword>
<dbReference type="GO" id="GO:0015031">
    <property type="term" value="P:protein transport"/>
    <property type="evidence" value="ECO:0007669"/>
    <property type="project" value="UniProtKB-KW"/>
</dbReference>
<evidence type="ECO:0000256" key="2">
    <source>
        <dbReference type="ARBA" id="ARBA00005811"/>
    </source>
</evidence>
<dbReference type="GO" id="GO:0005886">
    <property type="term" value="C:plasma membrane"/>
    <property type="evidence" value="ECO:0007669"/>
    <property type="project" value="UniProtKB-SubCell"/>
</dbReference>
<keyword evidence="3" id="KW-1003">Cell membrane</keyword>
<dbReference type="PANTHER" id="PTHR30558:SF15">
    <property type="entry name" value="BIOPOLYMER TRANSPORT PROTEIN EXBD1"/>
    <property type="match status" value="1"/>
</dbReference>
<keyword evidence="10" id="KW-1185">Reference proteome</keyword>
<evidence type="ECO:0000256" key="1">
    <source>
        <dbReference type="ARBA" id="ARBA00004162"/>
    </source>
</evidence>
<feature type="transmembrane region" description="Helical" evidence="8">
    <location>
        <begin position="20"/>
        <end position="38"/>
    </location>
</feature>
<dbReference type="Pfam" id="PF02472">
    <property type="entry name" value="ExbD"/>
    <property type="match status" value="1"/>
</dbReference>
<proteinExistence type="inferred from homology"/>
<gene>
    <name evidence="9" type="ORF">SAMN04488136_12652</name>
</gene>
<protein>
    <submittedName>
        <fullName evidence="9">Biopolymer transport protein ExbD</fullName>
    </submittedName>
</protein>
<keyword evidence="6 8" id="KW-0472">Membrane</keyword>
<name>A0A1G8ET01_9VIBR</name>
<evidence type="ECO:0000256" key="7">
    <source>
        <dbReference type="RuleBase" id="RU003879"/>
    </source>
</evidence>
<dbReference type="InterPro" id="IPR003400">
    <property type="entry name" value="ExbD"/>
</dbReference>
<keyword evidence="7" id="KW-0813">Transport</keyword>
<accession>A0A1G8ET01</accession>
<evidence type="ECO:0000313" key="9">
    <source>
        <dbReference type="EMBL" id="SDH72986.1"/>
    </source>
</evidence>
<dbReference type="STRING" id="861298.SAMN04488136_12652"/>
<organism evidence="9 10">
    <name type="scientific">Vibrio xiamenensis</name>
    <dbReference type="NCBI Taxonomy" id="861298"/>
    <lineage>
        <taxon>Bacteria</taxon>
        <taxon>Pseudomonadati</taxon>
        <taxon>Pseudomonadota</taxon>
        <taxon>Gammaproteobacteria</taxon>
        <taxon>Vibrionales</taxon>
        <taxon>Vibrionaceae</taxon>
        <taxon>Vibrio</taxon>
    </lineage>
</organism>
<evidence type="ECO:0000256" key="3">
    <source>
        <dbReference type="ARBA" id="ARBA00022475"/>
    </source>
</evidence>
<dbReference type="RefSeq" id="WP_176765634.1">
    <property type="nucleotide sequence ID" value="NZ_FNDD01000026.1"/>
</dbReference>
<dbReference type="Gene3D" id="3.30.420.270">
    <property type="match status" value="1"/>
</dbReference>
<dbReference type="EMBL" id="FNDD01000026">
    <property type="protein sequence ID" value="SDH72986.1"/>
    <property type="molecule type" value="Genomic_DNA"/>
</dbReference>
<keyword evidence="5 8" id="KW-1133">Transmembrane helix</keyword>
<reference evidence="9 10" key="1">
    <citation type="submission" date="2016-10" db="EMBL/GenBank/DDBJ databases">
        <authorList>
            <person name="de Groot N.N."/>
        </authorList>
    </citation>
    <scope>NUCLEOTIDE SEQUENCE [LARGE SCALE GENOMIC DNA]</scope>
    <source>
        <strain evidence="9 10">CGMCC 1.10228</strain>
    </source>
</reference>
<dbReference type="AlphaFoldDB" id="A0A1G8ET01"/>
<evidence type="ECO:0000256" key="6">
    <source>
        <dbReference type="ARBA" id="ARBA00023136"/>
    </source>
</evidence>
<evidence type="ECO:0000256" key="8">
    <source>
        <dbReference type="SAM" id="Phobius"/>
    </source>
</evidence>
<dbReference type="PANTHER" id="PTHR30558">
    <property type="entry name" value="EXBD MEMBRANE COMPONENT OF PMF-DRIVEN MACROMOLECULE IMPORT SYSTEM"/>
    <property type="match status" value="1"/>
</dbReference>
<keyword evidence="7" id="KW-0653">Protein transport</keyword>
<sequence length="141" mass="15833">MIELDEQTQPDAFQDAMTPMIDVIFVLIAFMMLMINIPRLTMEVQLPKTSTTQVSSQVKKQVVTLALKPDDEQWYLDKQSYSSKPAFVAALTALKQQYGEEMSVVIHSDQSVPMQRAVELFSILQGLNLNVTHLALSQGES</sequence>
<evidence type="ECO:0000256" key="4">
    <source>
        <dbReference type="ARBA" id="ARBA00022692"/>
    </source>
</evidence>